<dbReference type="Pfam" id="PF00553">
    <property type="entry name" value="CBM_2"/>
    <property type="match status" value="1"/>
</dbReference>
<evidence type="ECO:0000256" key="11">
    <source>
        <dbReference type="SAM" id="SignalP"/>
    </source>
</evidence>
<dbReference type="InterPro" id="IPR001000">
    <property type="entry name" value="GH10_dom"/>
</dbReference>
<dbReference type="GO" id="GO:0030247">
    <property type="term" value="F:polysaccharide binding"/>
    <property type="evidence" value="ECO:0007669"/>
    <property type="project" value="UniProtKB-UniRule"/>
</dbReference>
<evidence type="ECO:0000256" key="6">
    <source>
        <dbReference type="ARBA" id="ARBA00023277"/>
    </source>
</evidence>
<dbReference type="EC" id="3.2.1.8" evidence="10"/>
<evidence type="ECO:0000259" key="13">
    <source>
        <dbReference type="PROSITE" id="PS51760"/>
    </source>
</evidence>
<dbReference type="SUPFAM" id="SSF49384">
    <property type="entry name" value="Carbohydrate-binding domain"/>
    <property type="match status" value="1"/>
</dbReference>
<evidence type="ECO:0000256" key="5">
    <source>
        <dbReference type="ARBA" id="ARBA00022801"/>
    </source>
</evidence>
<feature type="domain" description="GH10" evidence="13">
    <location>
        <begin position="55"/>
        <end position="347"/>
    </location>
</feature>
<comment type="catalytic activity">
    <reaction evidence="1 10">
        <text>Endohydrolysis of (1-&gt;4)-beta-D-xylosidic linkages in xylans.</text>
        <dbReference type="EC" id="3.2.1.8"/>
    </reaction>
</comment>
<dbReference type="GO" id="GO:0031176">
    <property type="term" value="F:endo-1,4-beta-xylanase activity"/>
    <property type="evidence" value="ECO:0007669"/>
    <property type="project" value="UniProtKB-EC"/>
</dbReference>
<dbReference type="EMBL" id="JACHMO010000001">
    <property type="protein sequence ID" value="MBB5803365.1"/>
    <property type="molecule type" value="Genomic_DNA"/>
</dbReference>
<evidence type="ECO:0000256" key="4">
    <source>
        <dbReference type="ARBA" id="ARBA00022729"/>
    </source>
</evidence>
<dbReference type="Gene3D" id="2.60.40.290">
    <property type="match status" value="1"/>
</dbReference>
<evidence type="ECO:0000256" key="3">
    <source>
        <dbReference type="ARBA" id="ARBA00022651"/>
    </source>
</evidence>
<keyword evidence="15" id="KW-1185">Reference proteome</keyword>
<evidence type="ECO:0000256" key="8">
    <source>
        <dbReference type="ARBA" id="ARBA00023326"/>
    </source>
</evidence>
<dbReference type="PRINTS" id="PR00134">
    <property type="entry name" value="GLHYDRLASE10"/>
</dbReference>
<dbReference type="PROSITE" id="PS00591">
    <property type="entry name" value="GH10_1"/>
    <property type="match status" value="1"/>
</dbReference>
<keyword evidence="6 10" id="KW-0119">Carbohydrate metabolism</keyword>
<evidence type="ECO:0000256" key="2">
    <source>
        <dbReference type="ARBA" id="ARBA00007495"/>
    </source>
</evidence>
<dbReference type="FunFam" id="3.20.20.80:FF:000258">
    <property type="entry name" value="Endo-1,4-beta-xylanase A"/>
    <property type="match status" value="1"/>
</dbReference>
<dbReference type="InterPro" id="IPR006311">
    <property type="entry name" value="TAT_signal"/>
</dbReference>
<dbReference type="InterPro" id="IPR001919">
    <property type="entry name" value="CBD2"/>
</dbReference>
<dbReference type="PROSITE" id="PS51760">
    <property type="entry name" value="GH10_2"/>
    <property type="match status" value="1"/>
</dbReference>
<feature type="active site" description="Nucleophile" evidence="9">
    <location>
        <position position="269"/>
    </location>
</feature>
<dbReference type="GO" id="GO:0045493">
    <property type="term" value="P:xylan catabolic process"/>
    <property type="evidence" value="ECO:0007669"/>
    <property type="project" value="UniProtKB-KW"/>
</dbReference>
<keyword evidence="3 14" id="KW-0858">Xylan degradation</keyword>
<evidence type="ECO:0000256" key="7">
    <source>
        <dbReference type="ARBA" id="ARBA00023295"/>
    </source>
</evidence>
<evidence type="ECO:0000259" key="12">
    <source>
        <dbReference type="PROSITE" id="PS51173"/>
    </source>
</evidence>
<dbReference type="PROSITE" id="PS51318">
    <property type="entry name" value="TAT"/>
    <property type="match status" value="1"/>
</dbReference>
<dbReference type="SMART" id="SM00637">
    <property type="entry name" value="CBD_II"/>
    <property type="match status" value="1"/>
</dbReference>
<comment type="caution">
    <text evidence="14">The sequence shown here is derived from an EMBL/GenBank/DDBJ whole genome shotgun (WGS) entry which is preliminary data.</text>
</comment>
<dbReference type="SMART" id="SM00633">
    <property type="entry name" value="Glyco_10"/>
    <property type="match status" value="1"/>
</dbReference>
<dbReference type="InterPro" id="IPR044846">
    <property type="entry name" value="GH10"/>
</dbReference>
<evidence type="ECO:0000313" key="15">
    <source>
        <dbReference type="Proteomes" id="UP000552097"/>
    </source>
</evidence>
<keyword evidence="7 10" id="KW-0326">Glycosidase</keyword>
<dbReference type="PANTHER" id="PTHR31490">
    <property type="entry name" value="GLYCOSYL HYDROLASE"/>
    <property type="match status" value="1"/>
</dbReference>
<dbReference type="PANTHER" id="PTHR31490:SF88">
    <property type="entry name" value="BETA-XYLANASE"/>
    <property type="match status" value="1"/>
</dbReference>
<dbReference type="PROSITE" id="PS51173">
    <property type="entry name" value="CBM2"/>
    <property type="match status" value="1"/>
</dbReference>
<evidence type="ECO:0000256" key="1">
    <source>
        <dbReference type="ARBA" id="ARBA00000681"/>
    </source>
</evidence>
<gene>
    <name evidence="14" type="ORF">F4560_003133</name>
</gene>
<reference evidence="14 15" key="1">
    <citation type="submission" date="2020-08" db="EMBL/GenBank/DDBJ databases">
        <title>Sequencing the genomes of 1000 actinobacteria strains.</title>
        <authorList>
            <person name="Klenk H.-P."/>
        </authorList>
    </citation>
    <scope>NUCLEOTIDE SEQUENCE [LARGE SCALE GENOMIC DNA]</scope>
    <source>
        <strain evidence="14 15">DSM 45486</strain>
    </source>
</reference>
<dbReference type="InterPro" id="IPR017853">
    <property type="entry name" value="GH"/>
</dbReference>
<dbReference type="InterPro" id="IPR031158">
    <property type="entry name" value="GH10_AS"/>
</dbReference>
<sequence length="465" mass="49963">MSAQAGRARRVLAVTAVAVAGTLAVGMAVAAPSLAAAEPTLGQLAVAKGRYFGSATDNPTLDNAPYTAVLGSEFNQITVGNTQKWQYIEPSRGQFDYSQADKIVEFAQAHNQIVRGHTLVWHNQLPGWVNDVPAGELLGVMRDHIANVAGYYKGKVVHWDVVNEAFEENGTRRQSVFQQKIGDGYIAEAFKAARAADPNAKLYYNDYNVEGIGPKSDAMYDLVKSFKQQGIPIDGVGLQAHLILGQVPSTLQQNIQRFADLGVDVAITELDIRMRTPRDAAKDAQQATDYRTVTNACLAVTRCVGITVWDFSDGYSWIPSVFPGEGAALIYDENFNKKPSYWAVYEALGGTKTTTTTTTTGNNGTGCTATYRVTSQWNGGFQGEVTVRNTGATATPRWTVKWALAQGQTLGNLWNGVVTTNGQEVTVRNADYNGTIAPGGTTTFGFLGSWTGANPVPATIICTPA</sequence>
<dbReference type="InterPro" id="IPR012291">
    <property type="entry name" value="CBM2_carb-bd_dom_sf"/>
</dbReference>
<keyword evidence="5 10" id="KW-0378">Hydrolase</keyword>
<dbReference type="Gene3D" id="3.20.20.80">
    <property type="entry name" value="Glycosidases"/>
    <property type="match status" value="1"/>
</dbReference>
<accession>A0A7W9M0W7</accession>
<feature type="signal peptide" evidence="11">
    <location>
        <begin position="1"/>
        <end position="30"/>
    </location>
</feature>
<organism evidence="14 15">
    <name type="scientific">Saccharothrix ecbatanensis</name>
    <dbReference type="NCBI Taxonomy" id="1105145"/>
    <lineage>
        <taxon>Bacteria</taxon>
        <taxon>Bacillati</taxon>
        <taxon>Actinomycetota</taxon>
        <taxon>Actinomycetes</taxon>
        <taxon>Pseudonocardiales</taxon>
        <taxon>Pseudonocardiaceae</taxon>
        <taxon>Saccharothrix</taxon>
    </lineage>
</organism>
<feature type="chain" id="PRO_5030651841" description="Beta-xylanase" evidence="11">
    <location>
        <begin position="31"/>
        <end position="465"/>
    </location>
</feature>
<evidence type="ECO:0000256" key="10">
    <source>
        <dbReference type="RuleBase" id="RU361174"/>
    </source>
</evidence>
<comment type="similarity">
    <text evidence="2 10">Belongs to the glycosyl hydrolase 10 (cellulase F) family.</text>
</comment>
<name>A0A7W9M0W7_9PSEU</name>
<feature type="domain" description="CBM2" evidence="12">
    <location>
        <begin position="360"/>
        <end position="465"/>
    </location>
</feature>
<dbReference type="Proteomes" id="UP000552097">
    <property type="component" value="Unassembled WGS sequence"/>
</dbReference>
<dbReference type="AlphaFoldDB" id="A0A7W9M0W7"/>
<protein>
    <recommendedName>
        <fullName evidence="10">Beta-xylanase</fullName>
        <ecNumber evidence="10">3.2.1.8</ecNumber>
    </recommendedName>
</protein>
<dbReference type="RefSeq" id="WP_184920671.1">
    <property type="nucleotide sequence ID" value="NZ_JACHMO010000001.1"/>
</dbReference>
<dbReference type="SUPFAM" id="SSF51445">
    <property type="entry name" value="(Trans)glycosidases"/>
    <property type="match status" value="1"/>
</dbReference>
<evidence type="ECO:0000256" key="9">
    <source>
        <dbReference type="PROSITE-ProRule" id="PRU10061"/>
    </source>
</evidence>
<dbReference type="Pfam" id="PF00331">
    <property type="entry name" value="Glyco_hydro_10"/>
    <property type="match status" value="1"/>
</dbReference>
<keyword evidence="8 10" id="KW-0624">Polysaccharide degradation</keyword>
<proteinExistence type="inferred from homology"/>
<keyword evidence="4 11" id="KW-0732">Signal</keyword>
<dbReference type="InterPro" id="IPR008965">
    <property type="entry name" value="CBM2/CBM3_carb-bd_dom_sf"/>
</dbReference>
<evidence type="ECO:0000313" key="14">
    <source>
        <dbReference type="EMBL" id="MBB5803365.1"/>
    </source>
</evidence>